<protein>
    <recommendedName>
        <fullName evidence="4">DUF2461 domain protein</fullName>
    </recommendedName>
</protein>
<feature type="compositionally biased region" description="Acidic residues" evidence="1">
    <location>
        <begin position="61"/>
        <end position="84"/>
    </location>
</feature>
<feature type="compositionally biased region" description="Basic and acidic residues" evidence="1">
    <location>
        <begin position="35"/>
        <end position="60"/>
    </location>
</feature>
<evidence type="ECO:0000313" key="3">
    <source>
        <dbReference type="Proteomes" id="UP000184330"/>
    </source>
</evidence>
<feature type="compositionally biased region" description="Basic and acidic residues" evidence="1">
    <location>
        <begin position="116"/>
        <end position="125"/>
    </location>
</feature>
<organism evidence="2 3">
    <name type="scientific">Phialocephala subalpina</name>
    <dbReference type="NCBI Taxonomy" id="576137"/>
    <lineage>
        <taxon>Eukaryota</taxon>
        <taxon>Fungi</taxon>
        <taxon>Dikarya</taxon>
        <taxon>Ascomycota</taxon>
        <taxon>Pezizomycotina</taxon>
        <taxon>Leotiomycetes</taxon>
        <taxon>Helotiales</taxon>
        <taxon>Mollisiaceae</taxon>
        <taxon>Phialocephala</taxon>
        <taxon>Phialocephala fortinii species complex</taxon>
    </lineage>
</organism>
<accession>A0A1L7WPE2</accession>
<dbReference type="Pfam" id="PF09365">
    <property type="entry name" value="DUF2461"/>
    <property type="match status" value="1"/>
</dbReference>
<dbReference type="PANTHER" id="PTHR36452">
    <property type="entry name" value="CHROMOSOME 12, WHOLE GENOME SHOTGUN SEQUENCE"/>
    <property type="match status" value="1"/>
</dbReference>
<gene>
    <name evidence="2" type="ORF">PAC_04495</name>
</gene>
<feature type="compositionally biased region" description="Polar residues" evidence="1">
    <location>
        <begin position="14"/>
        <end position="24"/>
    </location>
</feature>
<dbReference type="PANTHER" id="PTHR36452:SF1">
    <property type="entry name" value="DUF2461 DOMAIN-CONTAINING PROTEIN"/>
    <property type="match status" value="1"/>
</dbReference>
<dbReference type="InterPro" id="IPR012808">
    <property type="entry name" value="CHP02453"/>
</dbReference>
<evidence type="ECO:0000313" key="2">
    <source>
        <dbReference type="EMBL" id="CZR54611.1"/>
    </source>
</evidence>
<evidence type="ECO:0008006" key="4">
    <source>
        <dbReference type="Google" id="ProtNLM"/>
    </source>
</evidence>
<evidence type="ECO:0000256" key="1">
    <source>
        <dbReference type="SAM" id="MobiDB-lite"/>
    </source>
</evidence>
<name>A0A1L7WPE2_9HELO</name>
<proteinExistence type="predicted"/>
<sequence>MAGRKRKAAADASETPSTRRSSGRVSKARVSYQESHSDVGDSHSDDDFKEQDSEVEKPASDDEFGEPAEDPESDAPEDDDGSENEFEKKLKKQGWKKTKGKDGKTQMVMDIPQAKDAGDTPYKDERIHPNTLDFLKDLKKNNRREWLKFHDLVFRQAEKDFHAFVGKLSPIVSEKDSTIPELPIKDVIFRIYRDVRFSSDPTPYKPYFSVTWSRTGRKGPYAHYYLHIQPNGESFCGGGYYASDNLTLACLREDIDQQPHQFKSVLMGEKFRKTFFPSAGKDEKKVIAAFCKMSGDNALKTKPKGYDADHKDVNLLKLRNFVVSRKISDAEILSENVLGIVADIVEAIEPFITYLNNVVMPDR</sequence>
<dbReference type="Proteomes" id="UP000184330">
    <property type="component" value="Unassembled WGS sequence"/>
</dbReference>
<dbReference type="AlphaFoldDB" id="A0A1L7WPE2"/>
<dbReference type="EMBL" id="FJOG01000005">
    <property type="protein sequence ID" value="CZR54611.1"/>
    <property type="molecule type" value="Genomic_DNA"/>
</dbReference>
<feature type="region of interest" description="Disordered" evidence="1">
    <location>
        <begin position="1"/>
        <end position="125"/>
    </location>
</feature>
<dbReference type="STRING" id="576137.A0A1L7WPE2"/>
<feature type="compositionally biased region" description="Basic residues" evidence="1">
    <location>
        <begin position="89"/>
        <end position="99"/>
    </location>
</feature>
<dbReference type="NCBIfam" id="TIGR02453">
    <property type="entry name" value="TIGR02453 family protein"/>
    <property type="match status" value="1"/>
</dbReference>
<reference evidence="2 3" key="1">
    <citation type="submission" date="2016-03" db="EMBL/GenBank/DDBJ databases">
        <authorList>
            <person name="Ploux O."/>
        </authorList>
    </citation>
    <scope>NUCLEOTIDE SEQUENCE [LARGE SCALE GENOMIC DNA]</scope>
    <source>
        <strain evidence="2 3">UAMH 11012</strain>
    </source>
</reference>
<dbReference type="OrthoDB" id="2537769at2759"/>
<keyword evidence="3" id="KW-1185">Reference proteome</keyword>